<gene>
    <name evidence="1" type="ORF">OWV82_016231</name>
</gene>
<dbReference type="Proteomes" id="UP001164539">
    <property type="component" value="Chromosome 9"/>
</dbReference>
<comment type="caution">
    <text evidence="1">The sequence shown here is derived from an EMBL/GenBank/DDBJ whole genome shotgun (WGS) entry which is preliminary data.</text>
</comment>
<reference evidence="1 2" key="1">
    <citation type="journal article" date="2023" name="Science">
        <title>Complex scaffold remodeling in plant triterpene biosynthesis.</title>
        <authorList>
            <person name="De La Pena R."/>
            <person name="Hodgson H."/>
            <person name="Liu J.C."/>
            <person name="Stephenson M.J."/>
            <person name="Martin A.C."/>
            <person name="Owen C."/>
            <person name="Harkess A."/>
            <person name="Leebens-Mack J."/>
            <person name="Jimenez L.E."/>
            <person name="Osbourn A."/>
            <person name="Sattely E.S."/>
        </authorList>
    </citation>
    <scope>NUCLEOTIDE SEQUENCE [LARGE SCALE GENOMIC DNA]</scope>
    <source>
        <strain evidence="2">cv. JPN11</strain>
        <tissue evidence="1">Leaf</tissue>
    </source>
</reference>
<evidence type="ECO:0000313" key="2">
    <source>
        <dbReference type="Proteomes" id="UP001164539"/>
    </source>
</evidence>
<sequence>MSLVGQSETDIEIKAPAALFHDVFSCRPHHISNVCPEKIQGVDLHEGDWGTVGSVVCWNYVHDGIPEVAKEIIEEIDDENNSSTFTVIEGHLLEKYKNFYFIVQATPKGEGQGSLVHWTLKYEKLNEDVPEPKGMLQLAIDVTKEVDAHLTQQQQQQQQA</sequence>
<proteinExistence type="predicted"/>
<protein>
    <submittedName>
        <fullName evidence="1">MLP protein</fullName>
    </submittedName>
</protein>
<accession>A0ACC1XI04</accession>
<dbReference type="EMBL" id="CM051402">
    <property type="protein sequence ID" value="KAJ4709995.1"/>
    <property type="molecule type" value="Genomic_DNA"/>
</dbReference>
<evidence type="ECO:0000313" key="1">
    <source>
        <dbReference type="EMBL" id="KAJ4709995.1"/>
    </source>
</evidence>
<keyword evidence="2" id="KW-1185">Reference proteome</keyword>
<organism evidence="1 2">
    <name type="scientific">Melia azedarach</name>
    <name type="common">Chinaberry tree</name>
    <dbReference type="NCBI Taxonomy" id="155640"/>
    <lineage>
        <taxon>Eukaryota</taxon>
        <taxon>Viridiplantae</taxon>
        <taxon>Streptophyta</taxon>
        <taxon>Embryophyta</taxon>
        <taxon>Tracheophyta</taxon>
        <taxon>Spermatophyta</taxon>
        <taxon>Magnoliopsida</taxon>
        <taxon>eudicotyledons</taxon>
        <taxon>Gunneridae</taxon>
        <taxon>Pentapetalae</taxon>
        <taxon>rosids</taxon>
        <taxon>malvids</taxon>
        <taxon>Sapindales</taxon>
        <taxon>Meliaceae</taxon>
        <taxon>Melia</taxon>
    </lineage>
</organism>
<name>A0ACC1XI04_MELAZ</name>